<dbReference type="Proteomes" id="UP001652642">
    <property type="component" value="Chromosome 3"/>
</dbReference>
<dbReference type="AlphaFoldDB" id="A0A6J0TH39"/>
<accession>A0A6J0TH39</accession>
<keyword evidence="5 6" id="KW-0472">Membrane</keyword>
<gene>
    <name evidence="8 9" type="primary">KCNE3</name>
</gene>
<sequence length="95" mass="11085">MVTMGNQTETWLQKLDSMLKAFNHTLHRKDFCPPDARGDSEEAKETYAYMYILFVMVLFAVTVGSLILGYTRSRKEVDQQSDPYHVYIKKRVSMI</sequence>
<evidence type="ECO:0000256" key="4">
    <source>
        <dbReference type="ARBA" id="ARBA00022989"/>
    </source>
</evidence>
<proteinExistence type="inferred from homology"/>
<feature type="transmembrane region" description="Helical" evidence="6">
    <location>
        <begin position="48"/>
        <end position="70"/>
    </location>
</feature>
<keyword evidence="7" id="KW-1185">Reference proteome</keyword>
<dbReference type="GO" id="GO:0044325">
    <property type="term" value="F:transmembrane transporter binding"/>
    <property type="evidence" value="ECO:0007669"/>
    <property type="project" value="TreeGrafter"/>
</dbReference>
<dbReference type="GO" id="GO:0005251">
    <property type="term" value="F:delayed rectifier potassium channel activity"/>
    <property type="evidence" value="ECO:0007669"/>
    <property type="project" value="TreeGrafter"/>
</dbReference>
<dbReference type="Pfam" id="PF02060">
    <property type="entry name" value="ISK_Channel"/>
    <property type="match status" value="1"/>
</dbReference>
<name>A0A6J0TH39_9SAUR</name>
<dbReference type="GO" id="GO:0015459">
    <property type="term" value="F:potassium channel regulator activity"/>
    <property type="evidence" value="ECO:0007669"/>
    <property type="project" value="TreeGrafter"/>
</dbReference>
<evidence type="ECO:0000256" key="5">
    <source>
        <dbReference type="ARBA" id="ARBA00023136"/>
    </source>
</evidence>
<dbReference type="GO" id="GO:0008076">
    <property type="term" value="C:voltage-gated potassium channel complex"/>
    <property type="evidence" value="ECO:0007669"/>
    <property type="project" value="TreeGrafter"/>
</dbReference>
<dbReference type="RefSeq" id="XP_020647612.2">
    <property type="nucleotide sequence ID" value="XM_020791953.2"/>
</dbReference>
<evidence type="ECO:0000256" key="1">
    <source>
        <dbReference type="ARBA" id="ARBA00004167"/>
    </source>
</evidence>
<evidence type="ECO:0000313" key="9">
    <source>
        <dbReference type="RefSeq" id="XP_072849512.1"/>
    </source>
</evidence>
<evidence type="ECO:0000313" key="7">
    <source>
        <dbReference type="Proteomes" id="UP001652642"/>
    </source>
</evidence>
<evidence type="ECO:0000313" key="8">
    <source>
        <dbReference type="RefSeq" id="XP_020647612.2"/>
    </source>
</evidence>
<dbReference type="InterPro" id="IPR000369">
    <property type="entry name" value="K_chnl_KCNE"/>
</dbReference>
<organism evidence="7 8">
    <name type="scientific">Pogona vitticeps</name>
    <name type="common">central bearded dragon</name>
    <dbReference type="NCBI Taxonomy" id="103695"/>
    <lineage>
        <taxon>Eukaryota</taxon>
        <taxon>Metazoa</taxon>
        <taxon>Chordata</taxon>
        <taxon>Craniata</taxon>
        <taxon>Vertebrata</taxon>
        <taxon>Euteleostomi</taxon>
        <taxon>Lepidosauria</taxon>
        <taxon>Squamata</taxon>
        <taxon>Bifurcata</taxon>
        <taxon>Unidentata</taxon>
        <taxon>Episquamata</taxon>
        <taxon>Toxicofera</taxon>
        <taxon>Iguania</taxon>
        <taxon>Acrodonta</taxon>
        <taxon>Agamidae</taxon>
        <taxon>Amphibolurinae</taxon>
        <taxon>Pogona</taxon>
    </lineage>
</organism>
<dbReference type="GO" id="GO:0097623">
    <property type="term" value="P:potassium ion export across plasma membrane"/>
    <property type="evidence" value="ECO:0007669"/>
    <property type="project" value="TreeGrafter"/>
</dbReference>
<evidence type="ECO:0000256" key="3">
    <source>
        <dbReference type="ARBA" id="ARBA00022692"/>
    </source>
</evidence>
<comment type="similarity">
    <text evidence="2">Belongs to the potassium channel KCNE family.</text>
</comment>
<dbReference type="PANTHER" id="PTHR15282">
    <property type="entry name" value="POTASSIUM VOLTAGE-GATED CHANNEL SUBFAMILY E MEMBER 1, 3"/>
    <property type="match status" value="1"/>
</dbReference>
<evidence type="ECO:0000256" key="6">
    <source>
        <dbReference type="SAM" id="Phobius"/>
    </source>
</evidence>
<protein>
    <submittedName>
        <fullName evidence="8 9">Potassium voltage-gated channel subfamily E member 3</fullName>
    </submittedName>
</protein>
<dbReference type="GeneID" id="110078158"/>
<dbReference type="RefSeq" id="XP_072849512.1">
    <property type="nucleotide sequence ID" value="XM_072993411.1"/>
</dbReference>
<dbReference type="GO" id="GO:0060307">
    <property type="term" value="P:regulation of ventricular cardiac muscle cell membrane repolarization"/>
    <property type="evidence" value="ECO:0007669"/>
    <property type="project" value="TreeGrafter"/>
</dbReference>
<dbReference type="CTD" id="10008"/>
<keyword evidence="4 6" id="KW-1133">Transmembrane helix</keyword>
<dbReference type="GO" id="GO:0086091">
    <property type="term" value="P:regulation of heart rate by cardiac conduction"/>
    <property type="evidence" value="ECO:0007669"/>
    <property type="project" value="TreeGrafter"/>
</dbReference>
<dbReference type="KEGG" id="pvt:110078158"/>
<reference evidence="8 9" key="1">
    <citation type="submission" date="2025-05" db="UniProtKB">
        <authorList>
            <consortium name="RefSeq"/>
        </authorList>
    </citation>
    <scope>IDENTIFICATION</scope>
</reference>
<dbReference type="PANTHER" id="PTHR15282:SF6">
    <property type="entry name" value="POTASSIUM VOLTAGE-GATED CHANNEL SUBFAMILY E MEMBER 3"/>
    <property type="match status" value="1"/>
</dbReference>
<keyword evidence="3 6" id="KW-0812">Transmembrane</keyword>
<dbReference type="OrthoDB" id="9907547at2759"/>
<evidence type="ECO:0000256" key="2">
    <source>
        <dbReference type="ARBA" id="ARBA00005688"/>
    </source>
</evidence>
<dbReference type="GO" id="GO:1902282">
    <property type="term" value="F:voltage-gated potassium channel activity involved in ventricular cardiac muscle cell action potential repolarization"/>
    <property type="evidence" value="ECO:0007669"/>
    <property type="project" value="TreeGrafter"/>
</dbReference>
<comment type="subcellular location">
    <subcellularLocation>
        <location evidence="1">Membrane</location>
        <topology evidence="1">Single-pass membrane protein</topology>
    </subcellularLocation>
</comment>